<keyword evidence="4" id="KW-1003">Cell membrane</keyword>
<keyword evidence="10" id="KW-1185">Reference proteome</keyword>
<feature type="transmembrane region" description="Helical" evidence="8">
    <location>
        <begin position="146"/>
        <end position="165"/>
    </location>
</feature>
<feature type="transmembrane region" description="Helical" evidence="8">
    <location>
        <begin position="171"/>
        <end position="188"/>
    </location>
</feature>
<sequence>MQVMETETAGAEPAGTHEEVLAGWRAVLPACVAVVPLGLALGVLVVHSGLAWWWAPVLGAIVFAGTMEFLLVGLLAAAAPLAQIAVSALLVNFRHVFYAISFPLHRVHGAGWKAYSTFALTDEAYALTVTPESAGWSRARIIAIQAFFHAAWVICVAAGAGLGSLIPPQVVGLEFAVTALFVVLGLEAYKVRRSLPIPVLALGCAIVAALISRENMLLIAMGMFVAAIVASYVLTARRRRRV</sequence>
<comment type="caution">
    <text evidence="9">The sequence shown here is derived from an EMBL/GenBank/DDBJ whole genome shotgun (WGS) entry which is preliminary data.</text>
</comment>
<dbReference type="GO" id="GO:1903785">
    <property type="term" value="P:L-valine transmembrane transport"/>
    <property type="evidence" value="ECO:0007669"/>
    <property type="project" value="TreeGrafter"/>
</dbReference>
<name>A0A6M1QWT4_9ACTN</name>
<evidence type="ECO:0000256" key="3">
    <source>
        <dbReference type="ARBA" id="ARBA00022448"/>
    </source>
</evidence>
<dbReference type="PANTHER" id="PTHR34979">
    <property type="entry name" value="INNER MEMBRANE PROTEIN YGAZ"/>
    <property type="match status" value="1"/>
</dbReference>
<feature type="transmembrane region" description="Helical" evidence="8">
    <location>
        <begin position="26"/>
        <end position="46"/>
    </location>
</feature>
<dbReference type="RefSeq" id="WP_165112134.1">
    <property type="nucleotide sequence ID" value="NZ_JAALAA010000014.1"/>
</dbReference>
<dbReference type="InterPro" id="IPR011606">
    <property type="entry name" value="Brnchd-chn_aa_trnsp_permease"/>
</dbReference>
<dbReference type="Pfam" id="PF03591">
    <property type="entry name" value="AzlC"/>
    <property type="match status" value="1"/>
</dbReference>
<keyword evidence="6 8" id="KW-1133">Transmembrane helix</keyword>
<evidence type="ECO:0000256" key="2">
    <source>
        <dbReference type="ARBA" id="ARBA00010735"/>
    </source>
</evidence>
<evidence type="ECO:0000256" key="7">
    <source>
        <dbReference type="ARBA" id="ARBA00023136"/>
    </source>
</evidence>
<evidence type="ECO:0000313" key="9">
    <source>
        <dbReference type="EMBL" id="NGN94415.1"/>
    </source>
</evidence>
<dbReference type="EMBL" id="JAALAA010000014">
    <property type="protein sequence ID" value="NGN94415.1"/>
    <property type="molecule type" value="Genomic_DNA"/>
</dbReference>
<evidence type="ECO:0000256" key="5">
    <source>
        <dbReference type="ARBA" id="ARBA00022692"/>
    </source>
</evidence>
<dbReference type="PANTHER" id="PTHR34979:SF1">
    <property type="entry name" value="INNER MEMBRANE PROTEIN YGAZ"/>
    <property type="match status" value="1"/>
</dbReference>
<keyword evidence="3" id="KW-0813">Transport</keyword>
<dbReference type="GO" id="GO:0005886">
    <property type="term" value="C:plasma membrane"/>
    <property type="evidence" value="ECO:0007669"/>
    <property type="project" value="UniProtKB-SubCell"/>
</dbReference>
<proteinExistence type="inferred from homology"/>
<organism evidence="9 10">
    <name type="scientific">Nocardioides turkmenicus</name>
    <dbReference type="NCBI Taxonomy" id="2711220"/>
    <lineage>
        <taxon>Bacteria</taxon>
        <taxon>Bacillati</taxon>
        <taxon>Actinomycetota</taxon>
        <taxon>Actinomycetes</taxon>
        <taxon>Propionibacteriales</taxon>
        <taxon>Nocardioidaceae</taxon>
        <taxon>Nocardioides</taxon>
    </lineage>
</organism>
<comment type="subcellular location">
    <subcellularLocation>
        <location evidence="1">Cell membrane</location>
        <topology evidence="1">Multi-pass membrane protein</topology>
    </subcellularLocation>
</comment>
<feature type="transmembrane region" description="Helical" evidence="8">
    <location>
        <begin position="217"/>
        <end position="235"/>
    </location>
</feature>
<keyword evidence="5 8" id="KW-0812">Transmembrane</keyword>
<evidence type="ECO:0000256" key="1">
    <source>
        <dbReference type="ARBA" id="ARBA00004651"/>
    </source>
</evidence>
<comment type="similarity">
    <text evidence="2">Belongs to the AzlC family.</text>
</comment>
<evidence type="ECO:0000256" key="4">
    <source>
        <dbReference type="ARBA" id="ARBA00022475"/>
    </source>
</evidence>
<dbReference type="AlphaFoldDB" id="A0A6M1QWT4"/>
<feature type="transmembrane region" description="Helical" evidence="8">
    <location>
        <begin position="195"/>
        <end position="211"/>
    </location>
</feature>
<accession>A0A6M1QWT4</accession>
<evidence type="ECO:0000256" key="6">
    <source>
        <dbReference type="ARBA" id="ARBA00022989"/>
    </source>
</evidence>
<keyword evidence="7 8" id="KW-0472">Membrane</keyword>
<evidence type="ECO:0000256" key="8">
    <source>
        <dbReference type="SAM" id="Phobius"/>
    </source>
</evidence>
<protein>
    <submittedName>
        <fullName evidence="9">Branched-chain amino acid ABC transporter permease</fullName>
    </submittedName>
</protein>
<evidence type="ECO:0000313" key="10">
    <source>
        <dbReference type="Proteomes" id="UP000483261"/>
    </source>
</evidence>
<gene>
    <name evidence="9" type="ORF">G5C66_16915</name>
</gene>
<reference evidence="9 10" key="1">
    <citation type="submission" date="2020-02" db="EMBL/GenBank/DDBJ databases">
        <title>Whole-genome analyses of novel actinobacteria.</title>
        <authorList>
            <person name="Sahin N."/>
        </authorList>
    </citation>
    <scope>NUCLEOTIDE SEQUENCE [LARGE SCALE GENOMIC DNA]</scope>
    <source>
        <strain evidence="9 10">KC13</strain>
    </source>
</reference>
<dbReference type="Proteomes" id="UP000483261">
    <property type="component" value="Unassembled WGS sequence"/>
</dbReference>